<dbReference type="EMBL" id="KQ980634">
    <property type="protein sequence ID" value="KYN14961.1"/>
    <property type="molecule type" value="Genomic_DNA"/>
</dbReference>
<dbReference type="Gene3D" id="2.30.29.30">
    <property type="entry name" value="Pleckstrin-homology domain (PH domain)/Phosphotyrosine-binding domain (PTB)"/>
    <property type="match status" value="1"/>
</dbReference>
<feature type="compositionally biased region" description="Basic residues" evidence="5">
    <location>
        <begin position="1356"/>
        <end position="1366"/>
    </location>
</feature>
<feature type="compositionally biased region" description="Basic and acidic residues" evidence="5">
    <location>
        <begin position="953"/>
        <end position="962"/>
    </location>
</feature>
<feature type="compositionally biased region" description="Low complexity" evidence="5">
    <location>
        <begin position="380"/>
        <end position="400"/>
    </location>
</feature>
<dbReference type="CDD" id="cd13243">
    <property type="entry name" value="PH_PLEKHG1_G2_G3"/>
    <property type="match status" value="1"/>
</dbReference>
<proteinExistence type="predicted"/>
<dbReference type="Proteomes" id="UP000078492">
    <property type="component" value="Unassembled WGS sequence"/>
</dbReference>
<protein>
    <submittedName>
        <fullName evidence="8">Pleckstrin homology domain-containing family G member 1</fullName>
    </submittedName>
</protein>
<keyword evidence="9" id="KW-1185">Reference proteome</keyword>
<organism evidence="8 9">
    <name type="scientific">Trachymyrmex cornetzi</name>
    <dbReference type="NCBI Taxonomy" id="471704"/>
    <lineage>
        <taxon>Eukaryota</taxon>
        <taxon>Metazoa</taxon>
        <taxon>Ecdysozoa</taxon>
        <taxon>Arthropoda</taxon>
        <taxon>Hexapoda</taxon>
        <taxon>Insecta</taxon>
        <taxon>Pterygota</taxon>
        <taxon>Neoptera</taxon>
        <taxon>Endopterygota</taxon>
        <taxon>Hymenoptera</taxon>
        <taxon>Apocrita</taxon>
        <taxon>Aculeata</taxon>
        <taxon>Formicoidea</taxon>
        <taxon>Formicidae</taxon>
        <taxon>Myrmicinae</taxon>
        <taxon>Trachymyrmex</taxon>
    </lineage>
</organism>
<dbReference type="PROSITE" id="PS50003">
    <property type="entry name" value="PH_DOMAIN"/>
    <property type="match status" value="1"/>
</dbReference>
<dbReference type="InterPro" id="IPR043324">
    <property type="entry name" value="PH_PLEKHG1_G2_G3"/>
</dbReference>
<dbReference type="InterPro" id="IPR003656">
    <property type="entry name" value="Znf_BED"/>
</dbReference>
<dbReference type="SUPFAM" id="SSF48065">
    <property type="entry name" value="DBL homology domain (DH-domain)"/>
    <property type="match status" value="1"/>
</dbReference>
<dbReference type="InterPro" id="IPR000219">
    <property type="entry name" value="DH_dom"/>
</dbReference>
<feature type="domain" description="PH" evidence="6">
    <location>
        <begin position="678"/>
        <end position="778"/>
    </location>
</feature>
<feature type="compositionally biased region" description="Basic and acidic residues" evidence="5">
    <location>
        <begin position="1435"/>
        <end position="1464"/>
    </location>
</feature>
<feature type="domain" description="DH" evidence="7">
    <location>
        <begin position="467"/>
        <end position="654"/>
    </location>
</feature>
<dbReference type="InterPro" id="IPR001849">
    <property type="entry name" value="PH_domain"/>
</dbReference>
<dbReference type="GO" id="GO:0008270">
    <property type="term" value="F:zinc ion binding"/>
    <property type="evidence" value="ECO:0007669"/>
    <property type="project" value="UniProtKB-KW"/>
</dbReference>
<feature type="region of interest" description="Disordered" evidence="5">
    <location>
        <begin position="345"/>
        <end position="400"/>
    </location>
</feature>
<evidence type="ECO:0000259" key="6">
    <source>
        <dbReference type="PROSITE" id="PS50003"/>
    </source>
</evidence>
<keyword evidence="2" id="KW-0479">Metal-binding</keyword>
<dbReference type="GO" id="GO:0031267">
    <property type="term" value="F:small GTPase binding"/>
    <property type="evidence" value="ECO:0007669"/>
    <property type="project" value="TreeGrafter"/>
</dbReference>
<feature type="region of interest" description="Disordered" evidence="5">
    <location>
        <begin position="803"/>
        <end position="870"/>
    </location>
</feature>
<dbReference type="InterPro" id="IPR055251">
    <property type="entry name" value="SOS1_NGEF_PH"/>
</dbReference>
<feature type="compositionally biased region" description="Polar residues" evidence="5">
    <location>
        <begin position="1234"/>
        <end position="1253"/>
    </location>
</feature>
<name>A0A151J0G8_9HYME</name>
<dbReference type="GO" id="GO:0003677">
    <property type="term" value="F:DNA binding"/>
    <property type="evidence" value="ECO:0007669"/>
    <property type="project" value="InterPro"/>
</dbReference>
<feature type="compositionally biased region" description="Basic and acidic residues" evidence="5">
    <location>
        <begin position="1160"/>
        <end position="1173"/>
    </location>
</feature>
<evidence type="ECO:0000256" key="2">
    <source>
        <dbReference type="ARBA" id="ARBA00022723"/>
    </source>
</evidence>
<dbReference type="InterPro" id="IPR035899">
    <property type="entry name" value="DBL_dom_sf"/>
</dbReference>
<dbReference type="STRING" id="471704.A0A151J0G8"/>
<reference evidence="8 9" key="1">
    <citation type="submission" date="2015-09" db="EMBL/GenBank/DDBJ databases">
        <title>Trachymyrmex cornetzi WGS genome.</title>
        <authorList>
            <person name="Nygaard S."/>
            <person name="Hu H."/>
            <person name="Boomsma J."/>
            <person name="Zhang G."/>
        </authorList>
    </citation>
    <scope>NUCLEOTIDE SEQUENCE [LARGE SCALE GENOMIC DNA]</scope>
    <source>
        <strain evidence="8">Tcor2-1</strain>
        <tissue evidence="8">Whole body</tissue>
    </source>
</reference>
<evidence type="ECO:0000256" key="1">
    <source>
        <dbReference type="ARBA" id="ARBA00022553"/>
    </source>
</evidence>
<feature type="region of interest" description="Disordered" evidence="5">
    <location>
        <begin position="1419"/>
        <end position="1464"/>
    </location>
</feature>
<dbReference type="CDD" id="cd00160">
    <property type="entry name" value="RhoGEF"/>
    <property type="match status" value="1"/>
</dbReference>
<keyword evidence="4" id="KW-0862">Zinc</keyword>
<dbReference type="SUPFAM" id="SSF50729">
    <property type="entry name" value="PH domain-like"/>
    <property type="match status" value="1"/>
</dbReference>
<accession>A0A151J0G8</accession>
<dbReference type="GO" id="GO:0005085">
    <property type="term" value="F:guanyl-nucleotide exchange factor activity"/>
    <property type="evidence" value="ECO:0007669"/>
    <property type="project" value="InterPro"/>
</dbReference>
<feature type="region of interest" description="Disordered" evidence="5">
    <location>
        <begin position="935"/>
        <end position="964"/>
    </location>
</feature>
<dbReference type="SMART" id="SM00614">
    <property type="entry name" value="ZnF_BED"/>
    <property type="match status" value="2"/>
</dbReference>
<dbReference type="PROSITE" id="PS50010">
    <property type="entry name" value="DH_2"/>
    <property type="match status" value="1"/>
</dbReference>
<keyword evidence="1" id="KW-0597">Phosphoprotein</keyword>
<dbReference type="Pfam" id="PF02892">
    <property type="entry name" value="zf-BED"/>
    <property type="match status" value="2"/>
</dbReference>
<evidence type="ECO:0000313" key="8">
    <source>
        <dbReference type="EMBL" id="KYN14961.1"/>
    </source>
</evidence>
<evidence type="ECO:0000256" key="3">
    <source>
        <dbReference type="ARBA" id="ARBA00022771"/>
    </source>
</evidence>
<feature type="region of interest" description="Disordered" evidence="5">
    <location>
        <begin position="1160"/>
        <end position="1184"/>
    </location>
</feature>
<dbReference type="Gene3D" id="1.20.900.10">
    <property type="entry name" value="Dbl homology (DH) domain"/>
    <property type="match status" value="1"/>
</dbReference>
<gene>
    <name evidence="8" type="ORF">ALC57_12822</name>
</gene>
<dbReference type="InterPro" id="IPR011993">
    <property type="entry name" value="PH-like_dom_sf"/>
</dbReference>
<dbReference type="SMART" id="SM00233">
    <property type="entry name" value="PH"/>
    <property type="match status" value="1"/>
</dbReference>
<evidence type="ECO:0000256" key="4">
    <source>
        <dbReference type="ARBA" id="ARBA00022833"/>
    </source>
</evidence>
<dbReference type="Pfam" id="PF22697">
    <property type="entry name" value="SOS1_NGEF_PH"/>
    <property type="match status" value="1"/>
</dbReference>
<dbReference type="PANTHER" id="PTHR45924">
    <property type="entry name" value="FI17866P1"/>
    <property type="match status" value="1"/>
</dbReference>
<feature type="compositionally biased region" description="Basic and acidic residues" evidence="5">
    <location>
        <begin position="821"/>
        <end position="838"/>
    </location>
</feature>
<feature type="region of interest" description="Disordered" evidence="5">
    <location>
        <begin position="1353"/>
        <end position="1378"/>
    </location>
</feature>
<evidence type="ECO:0000259" key="7">
    <source>
        <dbReference type="PROSITE" id="PS50010"/>
    </source>
</evidence>
<evidence type="ECO:0000256" key="5">
    <source>
        <dbReference type="SAM" id="MobiDB-lite"/>
    </source>
</evidence>
<dbReference type="PANTHER" id="PTHR45924:SF2">
    <property type="entry name" value="FI17866P1"/>
    <property type="match status" value="1"/>
</dbReference>
<evidence type="ECO:0000313" key="9">
    <source>
        <dbReference type="Proteomes" id="UP000078492"/>
    </source>
</evidence>
<feature type="compositionally biased region" description="Polar residues" evidence="5">
    <location>
        <begin position="1421"/>
        <end position="1434"/>
    </location>
</feature>
<keyword evidence="3" id="KW-0863">Zinc-finger</keyword>
<dbReference type="SMART" id="SM00325">
    <property type="entry name" value="RhoGEF"/>
    <property type="match status" value="1"/>
</dbReference>
<sequence>MAEQGATYFRDVFPVRRWIRKHYTKIRGRNTANCNHCSKQIGIRRLFYLHDHLVKAHSNELTEDEKKDKLLHWVWDYFTIKDTHHATCNICGKKLKYYTTNLYLRRHLKNVHGHTANCNHCLKQIGIRPLILLFNHLVQVHSNELTEGEKEDKLLHWVWDHFTIKDTQNATCNICGSELKRDLMRNLSQHLKNVHGILPPCTDDMDNVSSDANPDTTIKEDQLHSATLTKICTSTDLVPQLLGMFDELARRSDGYDGDRVVLPSSCGISAVLQKRLSMVPVAHRSSVFGQLCTNGDLAKPMYQDMLKTKEQEDEYDEVVADASNNAMLETIIPVIMLEQEGNGETIEETTGKPMYERRETNGLTTPLRYKRRRNGGRPLSGSSIASSTSSSSCSNQGNTSAANPYLASVESLADTCASSQGSADSGVVTVSEASCRILNDDNGQRRNSAEEDPLCHRPRYCDPHRNPVERVLLEIVDTEAIYVEHLRQIIQGYLIFWRDNPPSFSRRLRLGDLFSNIEDIFEFNREFLWEIEKCGLDPVCVANTFIKRNSGFKVYTEYCTNYPRTVSVLTDLMGQEETASSFHERQEALRHQLPLGSFLLKPVQRILKYHLLLENLSKEYGADCDLRENEAEGRSAIEAALAAMTGIAKHINAMKRRHEHAVRVQEIQSLLYGWLGPDLTTSGELVAEGRFRMRGAKAPRHAFLFDRMLLLTKKKEDSLLIYKAHIMCSNLMLIESIPGEPLSFHVIPFDNPRLQYTLQARNLEQKREWTLQIKRVILENYNAVIPSHARQLVLQLGQTQQEDDALTDKGSAKKHSAPPEYLEKRKQERERRRSETSLKQKFMRGVRKSDTTMEDSPTSSCKNDNEDINVSREPTFSRSDVRASKVRDRFTGWRRKSEPGFQSYVCLNHLDEEQKEATTSDAQSTTVEIAEEATEICTKEENQTTLNSSSPAEAKDNNEQHAKPAQTVEEIVSHILMQNQEFQKLLEKQQTNSIINVRQQRFNKRISTDTSDESDSENANYVTSSISHNNNNNRLGRVRALHRERLIRTNNAWNLLSSAPARENQQPLQLLYDNLKTTQKSTETLAHNGRTNQLYERQAFKRQSIVTESKVIKTALRIRENSTSTGNEETVISPAKCMLNHRTVERKEINSIVMTERIEKDGSERCNDERSDANDAGDAESKGFGNYDNLQHVWEGLQTIKGDADGNDSPTQPAVWLTKLCEGLPTSPPKSGSLPRSFQISPNSQPTSVTKSRFLQRDGKPMSERPFTIASDKPAEINLEDMERYASTCQPEGRIAKFPMPTVSTSSSTTIFRSVFKAGSRLQGRLRNTMSTETLECNDEVERTRYFRSLSSGVKYPKKRTKQTKQHAREPSSDVEELMGCSNDQRIPQLYYKQGSSSLGARIAQSDYADPTILFAESKRAQSSSVDINQSKNTAESERRDCEEETGSNKDTEHHESETDSFYEKSFETIENYADVDEAFRDSAIFSDVDEAYVMRQSTPVTIAKMTTMETAAAIAKTKIAPPVPAKKKQEMSSIKYKPNVAQKPDYLKIKSLLARGHPAGNSETRVTTRLVNVTHQPLDSSSNNYKRNIEMDRDDVSAGQSQAGWVRKIVGQLQGHVET</sequence>
<dbReference type="Pfam" id="PF00621">
    <property type="entry name" value="RhoGEF"/>
    <property type="match status" value="1"/>
</dbReference>
<feature type="region of interest" description="Disordered" evidence="5">
    <location>
        <begin position="1226"/>
        <end position="1267"/>
    </location>
</feature>